<gene>
    <name evidence="1" type="ORF">CR513_44307</name>
</gene>
<proteinExistence type="predicted"/>
<dbReference type="EMBL" id="QJKJ01009728">
    <property type="protein sequence ID" value="RDX75776.1"/>
    <property type="molecule type" value="Genomic_DNA"/>
</dbReference>
<evidence type="ECO:0000313" key="1">
    <source>
        <dbReference type="EMBL" id="RDX75776.1"/>
    </source>
</evidence>
<sequence length="82" mass="8821">MVRFDSRGAENEVMERVVGVPSRKANALSNCPDAIFGPVYSTTPIGPDPSSVLNTALFPVRSSNITTPKPYTSLFVVSTFNT</sequence>
<protein>
    <submittedName>
        <fullName evidence="1">Uncharacterized protein</fullName>
    </submittedName>
</protein>
<reference evidence="1" key="1">
    <citation type="submission" date="2018-05" db="EMBL/GenBank/DDBJ databases">
        <title>Draft genome of Mucuna pruriens seed.</title>
        <authorList>
            <person name="Nnadi N.E."/>
            <person name="Vos R."/>
            <person name="Hasami M.H."/>
            <person name="Devisetty U.K."/>
            <person name="Aguiy J.C."/>
        </authorList>
    </citation>
    <scope>NUCLEOTIDE SEQUENCE [LARGE SCALE GENOMIC DNA]</scope>
    <source>
        <strain evidence="1">JCA_2017</strain>
    </source>
</reference>
<organism evidence="1 2">
    <name type="scientific">Mucuna pruriens</name>
    <name type="common">Velvet bean</name>
    <name type="synonym">Dolichos pruriens</name>
    <dbReference type="NCBI Taxonomy" id="157652"/>
    <lineage>
        <taxon>Eukaryota</taxon>
        <taxon>Viridiplantae</taxon>
        <taxon>Streptophyta</taxon>
        <taxon>Embryophyta</taxon>
        <taxon>Tracheophyta</taxon>
        <taxon>Spermatophyta</taxon>
        <taxon>Magnoliopsida</taxon>
        <taxon>eudicotyledons</taxon>
        <taxon>Gunneridae</taxon>
        <taxon>Pentapetalae</taxon>
        <taxon>rosids</taxon>
        <taxon>fabids</taxon>
        <taxon>Fabales</taxon>
        <taxon>Fabaceae</taxon>
        <taxon>Papilionoideae</taxon>
        <taxon>50 kb inversion clade</taxon>
        <taxon>NPAAA clade</taxon>
        <taxon>indigoferoid/millettioid clade</taxon>
        <taxon>Phaseoleae</taxon>
        <taxon>Mucuna</taxon>
    </lineage>
</organism>
<dbReference type="Proteomes" id="UP000257109">
    <property type="component" value="Unassembled WGS sequence"/>
</dbReference>
<dbReference type="AlphaFoldDB" id="A0A371FBV5"/>
<name>A0A371FBV5_MUCPR</name>
<comment type="caution">
    <text evidence="1">The sequence shown here is derived from an EMBL/GenBank/DDBJ whole genome shotgun (WGS) entry which is preliminary data.</text>
</comment>
<keyword evidence="2" id="KW-1185">Reference proteome</keyword>
<accession>A0A371FBV5</accession>
<evidence type="ECO:0000313" key="2">
    <source>
        <dbReference type="Proteomes" id="UP000257109"/>
    </source>
</evidence>
<feature type="non-terminal residue" evidence="1">
    <location>
        <position position="1"/>
    </location>
</feature>